<dbReference type="EMBL" id="JAUSYP010000001">
    <property type="protein sequence ID" value="MDQ0751849.1"/>
    <property type="molecule type" value="Genomic_DNA"/>
</dbReference>
<reference evidence="2 3" key="1">
    <citation type="submission" date="2023-07" db="EMBL/GenBank/DDBJ databases">
        <title>Comparative genomics of wheat-associated soil bacteria to identify genetic determinants of phenazine resistance.</title>
        <authorList>
            <person name="Mouncey N."/>
        </authorList>
    </citation>
    <scope>NUCLEOTIDE SEQUENCE [LARGE SCALE GENOMIC DNA]</scope>
    <source>
        <strain evidence="2 3">B3I12</strain>
    </source>
</reference>
<feature type="compositionally biased region" description="Low complexity" evidence="1">
    <location>
        <begin position="32"/>
        <end position="53"/>
    </location>
</feature>
<evidence type="ECO:0000256" key="1">
    <source>
        <dbReference type="SAM" id="MobiDB-lite"/>
    </source>
</evidence>
<feature type="region of interest" description="Disordered" evidence="1">
    <location>
        <begin position="1"/>
        <end position="70"/>
    </location>
</feature>
<name>A0ABU0QWR8_9ACTN</name>
<feature type="compositionally biased region" description="Basic and acidic residues" evidence="1">
    <location>
        <begin position="14"/>
        <end position="26"/>
    </location>
</feature>
<evidence type="ECO:0000313" key="3">
    <source>
        <dbReference type="Proteomes" id="UP001232755"/>
    </source>
</evidence>
<dbReference type="RefSeq" id="WP_370880867.1">
    <property type="nucleotide sequence ID" value="NZ_JAUSYP010000001.1"/>
</dbReference>
<feature type="compositionally biased region" description="Polar residues" evidence="1">
    <location>
        <begin position="1"/>
        <end position="12"/>
    </location>
</feature>
<sequence length="70" mass="7190">MAALTESGQQAKASRGEDADVHELPKKKTAKKQPAMKTAAKKTTAAAGTGPAARRPLPPMRTTCASSPTS</sequence>
<accession>A0ABU0QWR8</accession>
<keyword evidence="3" id="KW-1185">Reference proteome</keyword>
<organism evidence="2 3">
    <name type="scientific">Streptomyces africanus</name>
    <dbReference type="NCBI Taxonomy" id="231024"/>
    <lineage>
        <taxon>Bacteria</taxon>
        <taxon>Bacillati</taxon>
        <taxon>Actinomycetota</taxon>
        <taxon>Actinomycetes</taxon>
        <taxon>Kitasatosporales</taxon>
        <taxon>Streptomycetaceae</taxon>
        <taxon>Streptomyces</taxon>
    </lineage>
</organism>
<dbReference type="Proteomes" id="UP001232755">
    <property type="component" value="Unassembled WGS sequence"/>
</dbReference>
<proteinExistence type="predicted"/>
<protein>
    <submittedName>
        <fullName evidence="2">Uncharacterized protein</fullName>
    </submittedName>
</protein>
<comment type="caution">
    <text evidence="2">The sequence shown here is derived from an EMBL/GenBank/DDBJ whole genome shotgun (WGS) entry which is preliminary data.</text>
</comment>
<evidence type="ECO:0000313" key="2">
    <source>
        <dbReference type="EMBL" id="MDQ0751849.1"/>
    </source>
</evidence>
<gene>
    <name evidence="2" type="ORF">QF034_006080</name>
</gene>